<dbReference type="PROSITE" id="PS50127">
    <property type="entry name" value="UBC_2"/>
    <property type="match status" value="1"/>
</dbReference>
<keyword evidence="4" id="KW-1185">Reference proteome</keyword>
<organism evidence="3 4">
    <name type="scientific">Durusdinium trenchii</name>
    <dbReference type="NCBI Taxonomy" id="1381693"/>
    <lineage>
        <taxon>Eukaryota</taxon>
        <taxon>Sar</taxon>
        <taxon>Alveolata</taxon>
        <taxon>Dinophyceae</taxon>
        <taxon>Suessiales</taxon>
        <taxon>Symbiodiniaceae</taxon>
        <taxon>Durusdinium</taxon>
    </lineage>
</organism>
<dbReference type="Pfam" id="PF00179">
    <property type="entry name" value="UQ_con"/>
    <property type="match status" value="1"/>
</dbReference>
<protein>
    <recommendedName>
        <fullName evidence="1">UBC core domain-containing protein</fullName>
    </recommendedName>
</protein>
<dbReference type="Gene3D" id="3.10.110.10">
    <property type="entry name" value="Ubiquitin Conjugating Enzyme"/>
    <property type="match status" value="1"/>
</dbReference>
<dbReference type="PANTHER" id="PTHR24067">
    <property type="entry name" value="UBIQUITIN-CONJUGATING ENZYME E2"/>
    <property type="match status" value="1"/>
</dbReference>
<dbReference type="GO" id="GO:0016874">
    <property type="term" value="F:ligase activity"/>
    <property type="evidence" value="ECO:0007669"/>
    <property type="project" value="UniProtKB-KW"/>
</dbReference>
<proteinExistence type="predicted"/>
<comment type="caution">
    <text evidence="3">The sequence shown here is derived from an EMBL/GenBank/DDBJ whole genome shotgun (WGS) entry which is preliminary data.</text>
</comment>
<dbReference type="InterPro" id="IPR016135">
    <property type="entry name" value="UBQ-conjugating_enzyme/RWD"/>
</dbReference>
<accession>A0ABP0NDE4</accession>
<evidence type="ECO:0000259" key="1">
    <source>
        <dbReference type="PROSITE" id="PS50127"/>
    </source>
</evidence>
<name>A0ABP0NDE4_9DINO</name>
<feature type="domain" description="UBC core" evidence="1">
    <location>
        <begin position="12"/>
        <end position="158"/>
    </location>
</feature>
<dbReference type="Proteomes" id="UP001642484">
    <property type="component" value="Unassembled WGS sequence"/>
</dbReference>
<dbReference type="SMART" id="SM00212">
    <property type="entry name" value="UBCc"/>
    <property type="match status" value="1"/>
</dbReference>
<dbReference type="EMBL" id="CAXAMN010013447">
    <property type="protein sequence ID" value="CAK9040903.1"/>
    <property type="molecule type" value="Genomic_DNA"/>
</dbReference>
<gene>
    <name evidence="2" type="ORF">CCMP2556_LOCUS21985</name>
    <name evidence="3" type="ORF">CCMP2556_LOCUS30385</name>
</gene>
<dbReference type="SUPFAM" id="SSF54495">
    <property type="entry name" value="UBC-like"/>
    <property type="match status" value="1"/>
</dbReference>
<sequence>MLRCQVASTRTPFQKRVQKELDSLEARAGEDGIYVHDYPDTDTCRIDILGAPGTLYAGERFLLRFRFSARYPFESPEVVFEGESPMHPHIYSNGHICLSILYDAWSPALTVHAVCMSIVSMLSSAQEKVRPKDDASYVSRVGHRSPKLSKWHFDDDRV</sequence>
<reference evidence="3 4" key="1">
    <citation type="submission" date="2024-02" db="EMBL/GenBank/DDBJ databases">
        <authorList>
            <person name="Chen Y."/>
            <person name="Shah S."/>
            <person name="Dougan E. K."/>
            <person name="Thang M."/>
            <person name="Chan C."/>
        </authorList>
    </citation>
    <scope>NUCLEOTIDE SEQUENCE [LARGE SCALE GENOMIC DNA]</scope>
</reference>
<dbReference type="EMBL" id="CAXAMN010021640">
    <property type="protein sequence ID" value="CAK9061810.1"/>
    <property type="molecule type" value="Genomic_DNA"/>
</dbReference>
<evidence type="ECO:0000313" key="3">
    <source>
        <dbReference type="EMBL" id="CAK9061810.1"/>
    </source>
</evidence>
<evidence type="ECO:0000313" key="2">
    <source>
        <dbReference type="EMBL" id="CAK9040903.1"/>
    </source>
</evidence>
<evidence type="ECO:0000313" key="4">
    <source>
        <dbReference type="Proteomes" id="UP001642484"/>
    </source>
</evidence>
<dbReference type="InterPro" id="IPR000608">
    <property type="entry name" value="UBC"/>
</dbReference>
<dbReference type="CDD" id="cd23808">
    <property type="entry name" value="UBCc_UBE2W"/>
    <property type="match status" value="1"/>
</dbReference>
<dbReference type="InterPro" id="IPR050113">
    <property type="entry name" value="Ub_conjugating_enzyme"/>
</dbReference>